<dbReference type="PANTHER" id="PTHR13947:SF37">
    <property type="entry name" value="LD18367P"/>
    <property type="match status" value="1"/>
</dbReference>
<dbReference type="PROSITE" id="PS51186">
    <property type="entry name" value="GNAT"/>
    <property type="match status" value="1"/>
</dbReference>
<name>A0A2G4YMU0_9PROT</name>
<dbReference type="Gene3D" id="3.40.630.30">
    <property type="match status" value="1"/>
</dbReference>
<accession>A0A2G4YMU0</accession>
<organism evidence="3 4">
    <name type="scientific">Paremcibacter congregatus</name>
    <dbReference type="NCBI Taxonomy" id="2043170"/>
    <lineage>
        <taxon>Bacteria</taxon>
        <taxon>Pseudomonadati</taxon>
        <taxon>Pseudomonadota</taxon>
        <taxon>Alphaproteobacteria</taxon>
        <taxon>Emcibacterales</taxon>
        <taxon>Emcibacteraceae</taxon>
        <taxon>Paremcibacter</taxon>
    </lineage>
</organism>
<gene>
    <name evidence="3" type="ORF">CRD36_14715</name>
</gene>
<protein>
    <recommendedName>
        <fullName evidence="2">N-acetyltransferase domain-containing protein</fullName>
    </recommendedName>
</protein>
<evidence type="ECO:0000259" key="2">
    <source>
        <dbReference type="PROSITE" id="PS51186"/>
    </source>
</evidence>
<dbReference type="Gene3D" id="1.10.10.10">
    <property type="entry name" value="Winged helix-like DNA-binding domain superfamily/Winged helix DNA-binding domain"/>
    <property type="match status" value="1"/>
</dbReference>
<dbReference type="InterPro" id="IPR036390">
    <property type="entry name" value="WH_DNA-bd_sf"/>
</dbReference>
<dbReference type="PANTHER" id="PTHR13947">
    <property type="entry name" value="GNAT FAMILY N-ACETYLTRANSFERASE"/>
    <property type="match status" value="1"/>
</dbReference>
<reference evidence="3 4" key="1">
    <citation type="submission" date="2017-10" db="EMBL/GenBank/DDBJ databases">
        <title>Frigbacter circumglobatus gen. nov. sp. nov., isolated from sediment cultured in situ.</title>
        <authorList>
            <person name="Zhao Z."/>
        </authorList>
    </citation>
    <scope>NUCLEOTIDE SEQUENCE [LARGE SCALE GENOMIC DNA]</scope>
    <source>
        <strain evidence="3 4">ZYL</strain>
    </source>
</reference>
<feature type="domain" description="N-acetyltransferase" evidence="2">
    <location>
        <begin position="168"/>
        <end position="319"/>
    </location>
</feature>
<dbReference type="AlphaFoldDB" id="A0A2G4YMU0"/>
<dbReference type="InParanoid" id="A0A2G4YMU0"/>
<dbReference type="Proteomes" id="UP000229730">
    <property type="component" value="Unassembled WGS sequence"/>
</dbReference>
<keyword evidence="1" id="KW-0808">Transferase</keyword>
<dbReference type="InterPro" id="IPR000835">
    <property type="entry name" value="HTH_MarR-typ"/>
</dbReference>
<dbReference type="EMBL" id="PDEM01000031">
    <property type="protein sequence ID" value="PHZ83631.1"/>
    <property type="molecule type" value="Genomic_DNA"/>
</dbReference>
<dbReference type="CDD" id="cd04301">
    <property type="entry name" value="NAT_SF"/>
    <property type="match status" value="1"/>
</dbReference>
<dbReference type="OrthoDB" id="1431064at2"/>
<proteinExistence type="predicted"/>
<dbReference type="SUPFAM" id="SSF55729">
    <property type="entry name" value="Acyl-CoA N-acyltransferases (Nat)"/>
    <property type="match status" value="1"/>
</dbReference>
<dbReference type="InterPro" id="IPR016181">
    <property type="entry name" value="Acyl_CoA_acyltransferase"/>
</dbReference>
<evidence type="ECO:0000313" key="3">
    <source>
        <dbReference type="EMBL" id="PHZ83631.1"/>
    </source>
</evidence>
<dbReference type="InterPro" id="IPR036388">
    <property type="entry name" value="WH-like_DNA-bd_sf"/>
</dbReference>
<dbReference type="InterPro" id="IPR050769">
    <property type="entry name" value="NAT_camello-type"/>
</dbReference>
<dbReference type="SMART" id="SM00347">
    <property type="entry name" value="HTH_MARR"/>
    <property type="match status" value="1"/>
</dbReference>
<keyword evidence="4" id="KW-1185">Reference proteome</keyword>
<dbReference type="SUPFAM" id="SSF46785">
    <property type="entry name" value="Winged helix' DNA-binding domain"/>
    <property type="match status" value="1"/>
</dbReference>
<dbReference type="GO" id="GO:0003700">
    <property type="term" value="F:DNA-binding transcription factor activity"/>
    <property type="evidence" value="ECO:0007669"/>
    <property type="project" value="InterPro"/>
</dbReference>
<dbReference type="InterPro" id="IPR000182">
    <property type="entry name" value="GNAT_dom"/>
</dbReference>
<dbReference type="Pfam" id="PF00583">
    <property type="entry name" value="Acetyltransf_1"/>
    <property type="match status" value="1"/>
</dbReference>
<dbReference type="GO" id="GO:0008080">
    <property type="term" value="F:N-acetyltransferase activity"/>
    <property type="evidence" value="ECO:0007669"/>
    <property type="project" value="InterPro"/>
</dbReference>
<sequence>MSRDKMTQEIFFDLGIGTRLKRVYELLSTDMEKVYQEAGLDFRVRHFPVVFALHNLKELSIAELQNMSALTQSAISQTVKQLIDMDIVALKVGEDARSRIVHLTKEGEVLVERLLPLWRLAKKAIQDIRTESDHDLMAALEDFEECLHQKGLYQRIEESKKHKIIPDVDIVPFHVKYRQDWYDINKQWIETYFELEEPDLVNLNQPEKNILAEGGEIYFALSEGRVLGVVALKHHGDNIFEVSKMGVRPEARGLGVGQKLMDTVVDRFHARGGAKLFLETNHQLAPAIALYEKSGFVHAPSRPDTPYVRADVYMEYRVAK</sequence>
<dbReference type="RefSeq" id="WP_099474604.1">
    <property type="nucleotide sequence ID" value="NZ_CP041025.1"/>
</dbReference>
<evidence type="ECO:0000256" key="1">
    <source>
        <dbReference type="ARBA" id="ARBA00022679"/>
    </source>
</evidence>
<evidence type="ECO:0000313" key="4">
    <source>
        <dbReference type="Proteomes" id="UP000229730"/>
    </source>
</evidence>
<comment type="caution">
    <text evidence="3">The sequence shown here is derived from an EMBL/GenBank/DDBJ whole genome shotgun (WGS) entry which is preliminary data.</text>
</comment>